<protein>
    <recommendedName>
        <fullName evidence="5">F-box domain-containing protein</fullName>
    </recommendedName>
</protein>
<dbReference type="PANTHER" id="PTHR19872:SF9">
    <property type="entry name" value="UBIQUITIN-BINDING SDF UBIQUITIN LIGASE COMPLEX SUBUNIT"/>
    <property type="match status" value="1"/>
</dbReference>
<dbReference type="PROSITE" id="PS50294">
    <property type="entry name" value="WD_REPEATS_REGION"/>
    <property type="match status" value="4"/>
</dbReference>
<dbReference type="PROSITE" id="PS50082">
    <property type="entry name" value="WD_REPEATS_2"/>
    <property type="match status" value="6"/>
</dbReference>
<dbReference type="InterPro" id="IPR036322">
    <property type="entry name" value="WD40_repeat_dom_sf"/>
</dbReference>
<dbReference type="SUPFAM" id="SSF50978">
    <property type="entry name" value="WD40 repeat-like"/>
    <property type="match status" value="1"/>
</dbReference>
<dbReference type="PROSITE" id="PS50181">
    <property type="entry name" value="FBOX"/>
    <property type="match status" value="1"/>
</dbReference>
<dbReference type="InterPro" id="IPR020472">
    <property type="entry name" value="WD40_PAC1"/>
</dbReference>
<dbReference type="WBParaSite" id="MBELARI_LOCUS20196">
    <property type="protein sequence ID" value="MBELARI_LOCUS20196"/>
    <property type="gene ID" value="MBELARI_LOCUS20196"/>
</dbReference>
<evidence type="ECO:0000256" key="4">
    <source>
        <dbReference type="PROSITE-ProRule" id="PRU00221"/>
    </source>
</evidence>
<feature type="repeat" description="WD" evidence="4">
    <location>
        <begin position="303"/>
        <end position="344"/>
    </location>
</feature>
<dbReference type="PROSITE" id="PS00678">
    <property type="entry name" value="WD_REPEATS_1"/>
    <property type="match status" value="4"/>
</dbReference>
<dbReference type="InterPro" id="IPR019775">
    <property type="entry name" value="WD40_repeat_CS"/>
</dbReference>
<dbReference type="PRINTS" id="PR00320">
    <property type="entry name" value="GPROTEINBRPT"/>
</dbReference>
<evidence type="ECO:0000313" key="6">
    <source>
        <dbReference type="Proteomes" id="UP000887575"/>
    </source>
</evidence>
<feature type="repeat" description="WD" evidence="4">
    <location>
        <begin position="183"/>
        <end position="224"/>
    </location>
</feature>
<keyword evidence="6" id="KW-1185">Reference proteome</keyword>
<evidence type="ECO:0000256" key="2">
    <source>
        <dbReference type="ARBA" id="ARBA00022737"/>
    </source>
</evidence>
<dbReference type="InterPro" id="IPR015943">
    <property type="entry name" value="WD40/YVTN_repeat-like_dom_sf"/>
</dbReference>
<name>A0AAF3J711_9BILA</name>
<evidence type="ECO:0000313" key="7">
    <source>
        <dbReference type="WBParaSite" id="MBELARI_LOCUS20196"/>
    </source>
</evidence>
<feature type="domain" description="F-box" evidence="5">
    <location>
        <begin position="10"/>
        <end position="56"/>
    </location>
</feature>
<evidence type="ECO:0000259" key="5">
    <source>
        <dbReference type="PROSITE" id="PS50181"/>
    </source>
</evidence>
<feature type="repeat" description="WD" evidence="4">
    <location>
        <begin position="225"/>
        <end position="264"/>
    </location>
</feature>
<keyword evidence="2" id="KW-0677">Repeat</keyword>
<dbReference type="SMART" id="SM00256">
    <property type="entry name" value="FBOX"/>
    <property type="match status" value="1"/>
</dbReference>
<dbReference type="CDD" id="cd00200">
    <property type="entry name" value="WD40"/>
    <property type="match status" value="1"/>
</dbReference>
<dbReference type="AlphaFoldDB" id="A0AAF3J711"/>
<sequence length="563" mass="64250">MRHLSELFQKDFLAQLPEEIAYRILAYLTPCDLMTCAGVSRAWRRLCEDDRTWRQKCLERGYVKFDAPSFRFLGGRATNRANKQTGITICSHMDVQEAQQNRQAREIAYGECYERSPWKSLYLRKKRIISNWRSRAIQSSTVLEDDFKYAISLQAHPGLIITGSHDDKLRVWNVEDAQPAFTLTGQNGQPSSYQVSEDGKYIVCGGQDETVRIWCGQTGAQLHVLQGHTDWITCMSLHGTTLVSGSLDETLRVWDIVDGKCLHILAVDARNCVQFDGERVVSSGGDYIVNVWNVHTGECLHMLTGHTDITLSLLFESQRDLVVSGSRDGRIRVWDVQRGTCITHLDFLQGFRFEDYRNFRMQLRGNTLVSCYDSDIWVWDIREGGSCLHHLHGRNGHTSNITSLQLLDSGLLVTGSIDGSVKLWDVDKGKFVRDLIRLQYQNCILDLKATETLLVCAQRIAIVHQITGFLLRNSEIDFRDFRRQQFVLNTELIPLFVDFDDVVEKGNGGDDTKTATQIYRSMIYEFLAVGANETQLSTLRDLDQVHERGHLSVHLLDDFLSKL</sequence>
<proteinExistence type="predicted"/>
<dbReference type="Gene3D" id="2.130.10.10">
    <property type="entry name" value="YVTN repeat-like/Quinoprotein amine dehydrogenase"/>
    <property type="match status" value="1"/>
</dbReference>
<dbReference type="Gene3D" id="1.20.1280.50">
    <property type="match status" value="1"/>
</dbReference>
<dbReference type="Pfam" id="PF00400">
    <property type="entry name" value="WD40"/>
    <property type="match status" value="4"/>
</dbReference>
<keyword evidence="1 4" id="KW-0853">WD repeat</keyword>
<keyword evidence="3" id="KW-0833">Ubl conjugation pathway</keyword>
<evidence type="ECO:0000256" key="1">
    <source>
        <dbReference type="ARBA" id="ARBA00022574"/>
    </source>
</evidence>
<dbReference type="InterPro" id="IPR001680">
    <property type="entry name" value="WD40_rpt"/>
</dbReference>
<dbReference type="InterPro" id="IPR036047">
    <property type="entry name" value="F-box-like_dom_sf"/>
</dbReference>
<feature type="repeat" description="WD" evidence="4">
    <location>
        <begin position="394"/>
        <end position="434"/>
    </location>
</feature>
<dbReference type="SUPFAM" id="SSF81383">
    <property type="entry name" value="F-box domain"/>
    <property type="match status" value="1"/>
</dbReference>
<feature type="repeat" description="WD" evidence="4">
    <location>
        <begin position="159"/>
        <end position="182"/>
    </location>
</feature>
<dbReference type="PANTHER" id="PTHR19872">
    <property type="entry name" value="UBIQUITIN LIGASE SPECIFICITY FACTOR/HREP PROTEIN"/>
    <property type="match status" value="1"/>
</dbReference>
<dbReference type="Pfam" id="PF12937">
    <property type="entry name" value="F-box-like"/>
    <property type="match status" value="1"/>
</dbReference>
<accession>A0AAF3J711</accession>
<feature type="repeat" description="WD" evidence="4">
    <location>
        <begin position="276"/>
        <end position="302"/>
    </location>
</feature>
<dbReference type="InterPro" id="IPR051075">
    <property type="entry name" value="SCF_subunit_WD-repeat"/>
</dbReference>
<dbReference type="Proteomes" id="UP000887575">
    <property type="component" value="Unassembled WGS sequence"/>
</dbReference>
<dbReference type="SMART" id="SM00320">
    <property type="entry name" value="WD40"/>
    <property type="match status" value="6"/>
</dbReference>
<reference evidence="7" key="1">
    <citation type="submission" date="2024-02" db="UniProtKB">
        <authorList>
            <consortium name="WormBaseParasite"/>
        </authorList>
    </citation>
    <scope>IDENTIFICATION</scope>
</reference>
<dbReference type="InterPro" id="IPR001810">
    <property type="entry name" value="F-box_dom"/>
</dbReference>
<organism evidence="6 7">
    <name type="scientific">Mesorhabditis belari</name>
    <dbReference type="NCBI Taxonomy" id="2138241"/>
    <lineage>
        <taxon>Eukaryota</taxon>
        <taxon>Metazoa</taxon>
        <taxon>Ecdysozoa</taxon>
        <taxon>Nematoda</taxon>
        <taxon>Chromadorea</taxon>
        <taxon>Rhabditida</taxon>
        <taxon>Rhabditina</taxon>
        <taxon>Rhabditomorpha</taxon>
        <taxon>Rhabditoidea</taxon>
        <taxon>Rhabditidae</taxon>
        <taxon>Mesorhabditinae</taxon>
        <taxon>Mesorhabditis</taxon>
    </lineage>
</organism>
<evidence type="ECO:0000256" key="3">
    <source>
        <dbReference type="ARBA" id="ARBA00022786"/>
    </source>
</evidence>